<name>A0ABR8C3P7_APHFL</name>
<dbReference type="Gene3D" id="3.40.50.300">
    <property type="entry name" value="P-loop containing nucleotide triphosphate hydrolases"/>
    <property type="match status" value="1"/>
</dbReference>
<evidence type="ECO:0000256" key="1">
    <source>
        <dbReference type="SAM" id="Coils"/>
    </source>
</evidence>
<evidence type="ECO:0000313" key="4">
    <source>
        <dbReference type="Proteomes" id="UP000606721"/>
    </source>
</evidence>
<evidence type="ECO:0000313" key="3">
    <source>
        <dbReference type="EMBL" id="MBD2281551.1"/>
    </source>
</evidence>
<keyword evidence="1" id="KW-0175">Coiled coil</keyword>
<gene>
    <name evidence="3" type="ORF">H6F99_25815</name>
</gene>
<reference evidence="3 4" key="1">
    <citation type="journal article" date="2020" name="ISME J.">
        <title>Comparative genomics reveals insights into cyanobacterial evolution and habitat adaptation.</title>
        <authorList>
            <person name="Chen M.Y."/>
            <person name="Teng W.K."/>
            <person name="Zhao L."/>
            <person name="Hu C.X."/>
            <person name="Zhou Y.K."/>
            <person name="Han B.P."/>
            <person name="Song L.R."/>
            <person name="Shu W.S."/>
        </authorList>
    </citation>
    <scope>NUCLEOTIDE SEQUENCE [LARGE SCALE GENOMIC DNA]</scope>
    <source>
        <strain evidence="3 4">FACHB-1040</strain>
    </source>
</reference>
<dbReference type="SUPFAM" id="SSF52540">
    <property type="entry name" value="P-loop containing nucleoside triphosphate hydrolases"/>
    <property type="match status" value="1"/>
</dbReference>
<accession>A0ABR8C3P7</accession>
<organism evidence="3 4">
    <name type="scientific">Aphanizomenon flos-aquae FACHB-1040</name>
    <dbReference type="NCBI Taxonomy" id="2692887"/>
    <lineage>
        <taxon>Bacteria</taxon>
        <taxon>Bacillati</taxon>
        <taxon>Cyanobacteriota</taxon>
        <taxon>Cyanophyceae</taxon>
        <taxon>Nostocales</taxon>
        <taxon>Aphanizomenonaceae</taxon>
        <taxon>Aphanizomenon</taxon>
    </lineage>
</organism>
<evidence type="ECO:0000259" key="2">
    <source>
        <dbReference type="SMART" id="SM00382"/>
    </source>
</evidence>
<feature type="coiled-coil region" evidence="1">
    <location>
        <begin position="407"/>
        <end position="441"/>
    </location>
</feature>
<protein>
    <submittedName>
        <fullName evidence="3">AAA family ATPase</fullName>
    </submittedName>
</protein>
<dbReference type="EMBL" id="JACJQT010000136">
    <property type="protein sequence ID" value="MBD2281551.1"/>
    <property type="molecule type" value="Genomic_DNA"/>
</dbReference>
<dbReference type="InterPro" id="IPR003593">
    <property type="entry name" value="AAA+_ATPase"/>
</dbReference>
<dbReference type="PANTHER" id="PTHR32182">
    <property type="entry name" value="DNA REPLICATION AND REPAIR PROTEIN RECF"/>
    <property type="match status" value="1"/>
</dbReference>
<sequence length="447" mass="50364">MKLKQLTLTQFRGFEQVTFDFHPRMNLLVGINGVGKSTVLDALRTLLSQVLPKFTASKTKSIAFKTKDIKINRDAFTARLQFDAVGISFEYLVHKPHEEYGEQTTQKDQEEQPPDYLDRQKRIKLRRQQKQVYNLAEVYELIPNEKSISKQLKTAKVQPLVVYFSTRRSLASIAAPSKQISAGGQAAAFAEALIERELRLREFANWLLVQEQLVKDGRELAQQHLDVLERAVTTFLDKCTGLRVVREPETTLVIDKEGVSLNVSQLSDGERGILALVLDLAKRLSQANPESDNPLQDGKAIVLIDELDLHLHPGWQRTIVEKLLQIFPECQFIATTHSPIIIGEVKPPGLTLIIKEDNGIVVLQKGLQGFGLASNWILEQLMGTASRNAITQVQINLVEEALEEGELELARNRLEELITMMRGYDDEAIRLEASINNLEALAEDVDI</sequence>
<dbReference type="InterPro" id="IPR027417">
    <property type="entry name" value="P-loop_NTPase"/>
</dbReference>
<dbReference type="SMART" id="SM00382">
    <property type="entry name" value="AAA"/>
    <property type="match status" value="1"/>
</dbReference>
<comment type="caution">
    <text evidence="3">The sequence shown here is derived from an EMBL/GenBank/DDBJ whole genome shotgun (WGS) entry which is preliminary data.</text>
</comment>
<dbReference type="RefSeq" id="WP_190384651.1">
    <property type="nucleotide sequence ID" value="NZ_JACJQT010000136.1"/>
</dbReference>
<dbReference type="PANTHER" id="PTHR32182:SF23">
    <property type="entry name" value="ATP BINDING PROTEIN"/>
    <property type="match status" value="1"/>
</dbReference>
<proteinExistence type="predicted"/>
<keyword evidence="4" id="KW-1185">Reference proteome</keyword>
<feature type="domain" description="AAA+ ATPase" evidence="2">
    <location>
        <begin position="22"/>
        <end position="366"/>
    </location>
</feature>
<dbReference type="InterPro" id="IPR003959">
    <property type="entry name" value="ATPase_AAA_core"/>
</dbReference>
<dbReference type="Pfam" id="PF13304">
    <property type="entry name" value="AAA_21"/>
    <property type="match status" value="1"/>
</dbReference>
<dbReference type="Proteomes" id="UP000606721">
    <property type="component" value="Unassembled WGS sequence"/>
</dbReference>